<sequence>MRKETPMKNKIYIAIICAFSIVFAVSSGFLIKHYYDSAKQAEMYNNLIEVVETEPEETKEPMNYSEEKTFIPEYQELYLQNNDMVGWIKVEDTKINYPVMQSKDNPNFYLKHGFDKAYTDYGCPYVQENCDMELPSDNIIIYGHHMNDGSMFAGLMKFKDKNFWEKHKTVSFDTLTDRQTYEVIAVFKTVVYTDSPDSFKYYHFVNAETDEDFTAYVEKCKELSLYDTGVTAEYGDKLLTLSTCEYSRTNGRLVVVAKLINE</sequence>
<keyword evidence="3" id="KW-0812">Transmembrane</keyword>
<feature type="active site" description="Acyl-thioester intermediate" evidence="2">
    <location>
        <position position="244"/>
    </location>
</feature>
<dbReference type="EMBL" id="KY400492">
    <property type="protein sequence ID" value="AUS90893.1"/>
    <property type="molecule type" value="Genomic_DNA"/>
</dbReference>
<name>A0A2I7ZEQ2_STRSU</name>
<keyword evidence="3" id="KW-0472">Membrane</keyword>
<dbReference type="Gene3D" id="2.40.260.10">
    <property type="entry name" value="Sortase"/>
    <property type="match status" value="1"/>
</dbReference>
<protein>
    <submittedName>
        <fullName evidence="4">Putative sortase B</fullName>
    </submittedName>
</protein>
<keyword evidence="1" id="KW-0378">Hydrolase</keyword>
<dbReference type="AlphaFoldDB" id="A0A2I7ZEQ2"/>
<evidence type="ECO:0000256" key="2">
    <source>
        <dbReference type="PIRSR" id="PIRSR605754-1"/>
    </source>
</evidence>
<feature type="active site" description="Proton donor/acceptor" evidence="2">
    <location>
        <position position="144"/>
    </location>
</feature>
<evidence type="ECO:0000256" key="1">
    <source>
        <dbReference type="ARBA" id="ARBA00022801"/>
    </source>
</evidence>
<dbReference type="InterPro" id="IPR005754">
    <property type="entry name" value="Sortase"/>
</dbReference>
<proteinExistence type="predicted"/>
<dbReference type="InterPro" id="IPR009835">
    <property type="entry name" value="SrtB"/>
</dbReference>
<feature type="transmembrane region" description="Helical" evidence="3">
    <location>
        <begin position="12"/>
        <end position="35"/>
    </location>
</feature>
<dbReference type="CDD" id="cd05826">
    <property type="entry name" value="Sortase_B"/>
    <property type="match status" value="1"/>
</dbReference>
<dbReference type="InterPro" id="IPR023365">
    <property type="entry name" value="Sortase_dom-sf"/>
</dbReference>
<dbReference type="GO" id="GO:0016787">
    <property type="term" value="F:hydrolase activity"/>
    <property type="evidence" value="ECO:0007669"/>
    <property type="project" value="UniProtKB-KW"/>
</dbReference>
<organism evidence="4">
    <name type="scientific">Streptococcus suis</name>
    <dbReference type="NCBI Taxonomy" id="1307"/>
    <lineage>
        <taxon>Bacteria</taxon>
        <taxon>Bacillati</taxon>
        <taxon>Bacillota</taxon>
        <taxon>Bacilli</taxon>
        <taxon>Lactobacillales</taxon>
        <taxon>Streptococcaceae</taxon>
        <taxon>Streptococcus</taxon>
    </lineage>
</organism>
<dbReference type="Pfam" id="PF04203">
    <property type="entry name" value="Sortase"/>
    <property type="match status" value="1"/>
</dbReference>
<evidence type="ECO:0000256" key="3">
    <source>
        <dbReference type="SAM" id="Phobius"/>
    </source>
</evidence>
<dbReference type="SUPFAM" id="SSF63817">
    <property type="entry name" value="Sortase"/>
    <property type="match status" value="1"/>
</dbReference>
<accession>A0A2I7ZEQ2</accession>
<dbReference type="NCBIfam" id="TIGR03064">
    <property type="entry name" value="sortase_srtB"/>
    <property type="match status" value="1"/>
</dbReference>
<keyword evidence="3" id="KW-1133">Transmembrane helix</keyword>
<reference evidence="4" key="1">
    <citation type="submission" date="2016-12" db="EMBL/GenBank/DDBJ databases">
        <title>Genetic analyses of Streptococcus suis serotype 9 strains from diseased pigs.</title>
        <authorList>
            <person name="Qiu X."/>
            <person name="Zheng H."/>
        </authorList>
    </citation>
    <scope>NUCLEOTIDE SEQUENCE</scope>
    <source>
        <strain evidence="4">1016-10</strain>
    </source>
</reference>
<evidence type="ECO:0000313" key="4">
    <source>
        <dbReference type="EMBL" id="AUS90893.1"/>
    </source>
</evidence>